<dbReference type="SUPFAM" id="SSF52313">
    <property type="entry name" value="Ribosomal protein S2"/>
    <property type="match status" value="1"/>
</dbReference>
<feature type="non-terminal residue" evidence="3">
    <location>
        <position position="96"/>
    </location>
</feature>
<keyword evidence="1 3" id="KW-0689">Ribosomal protein</keyword>
<dbReference type="GO" id="GO:0006412">
    <property type="term" value="P:translation"/>
    <property type="evidence" value="ECO:0007669"/>
    <property type="project" value="InterPro"/>
</dbReference>
<dbReference type="GO" id="GO:0015935">
    <property type="term" value="C:small ribosomal subunit"/>
    <property type="evidence" value="ECO:0007669"/>
    <property type="project" value="InterPro"/>
</dbReference>
<protein>
    <submittedName>
        <fullName evidence="3">40S ribosomal protein SA</fullName>
    </submittedName>
</protein>
<dbReference type="GO" id="GO:0003735">
    <property type="term" value="F:structural constituent of ribosome"/>
    <property type="evidence" value="ECO:0007669"/>
    <property type="project" value="InterPro"/>
</dbReference>
<dbReference type="PANTHER" id="PTHR11489">
    <property type="entry name" value="40S RIBOSOMAL PROTEIN SA"/>
    <property type="match status" value="1"/>
</dbReference>
<organism evidence="3">
    <name type="scientific">Ascaris suum</name>
    <name type="common">Pig roundworm</name>
    <name type="synonym">Ascaris lumbricoides</name>
    <dbReference type="NCBI Taxonomy" id="6253"/>
    <lineage>
        <taxon>Eukaryota</taxon>
        <taxon>Metazoa</taxon>
        <taxon>Ecdysozoa</taxon>
        <taxon>Nematoda</taxon>
        <taxon>Chromadorea</taxon>
        <taxon>Rhabditida</taxon>
        <taxon>Spirurina</taxon>
        <taxon>Ascaridomorpha</taxon>
        <taxon>Ascaridoidea</taxon>
        <taxon>Ascarididae</taxon>
        <taxon>Ascaris</taxon>
    </lineage>
</organism>
<proteinExistence type="evidence at transcript level"/>
<dbReference type="InterPro" id="IPR005707">
    <property type="entry name" value="Ribosomal_uS2_euk/arc"/>
</dbReference>
<evidence type="ECO:0000313" key="3">
    <source>
        <dbReference type="EMBL" id="ADY49810.1"/>
    </source>
</evidence>
<dbReference type="EMBL" id="JI238627">
    <property type="protein sequence ID" value="ADY49810.1"/>
    <property type="molecule type" value="mRNA"/>
</dbReference>
<reference evidence="3" key="1">
    <citation type="journal article" date="2011" name="Genome Res.">
        <title>Deep small RNA sequencing from the nematode Ascaris reveals conservation, functional diversification, and novel developmental profiles.</title>
        <authorList>
            <person name="Wang J."/>
            <person name="Czech B."/>
            <person name="Crunk A."/>
            <person name="Wallace A."/>
            <person name="Mitreva M."/>
            <person name="Hannon G.J."/>
            <person name="Davis R.E."/>
        </authorList>
    </citation>
    <scope>NUCLEOTIDE SEQUENCE</scope>
</reference>
<dbReference type="AlphaFoldDB" id="F1LI56"/>
<dbReference type="Gene3D" id="3.40.50.10490">
    <property type="entry name" value="Glucose-6-phosphate isomerase like protein, domain 1"/>
    <property type="match status" value="1"/>
</dbReference>
<name>F1LI56_ASCSU</name>
<accession>F1LI56</accession>
<sequence>MKLLACQTHIGASNCDFQMEQYVWKRRPDGTHIIYLKKTWEKLLLVANSIIQCPTTLSTNPRPSLRPRTFSCQPKKESAENNFCRTDEIMYNKVLR</sequence>
<keyword evidence="2" id="KW-0687">Ribonucleoprotein</keyword>
<dbReference type="InterPro" id="IPR023591">
    <property type="entry name" value="Ribosomal_uS2_flav_dom_sf"/>
</dbReference>
<evidence type="ECO:0000256" key="1">
    <source>
        <dbReference type="ARBA" id="ARBA00022980"/>
    </source>
</evidence>
<evidence type="ECO:0000256" key="2">
    <source>
        <dbReference type="ARBA" id="ARBA00023274"/>
    </source>
</evidence>